<sequence>MSRIEVATVNQKITSGYQFDFGKYITDGFEIFKKEWLMFSLYGLVSLFLITLSLMTIIGAFFFLFPLMLGYSVAAEKVERGEPLEFKDFFGAFKNYDKHAILTLCLMAFFIILYIPMILFIVLMDLSSGYGDANAVGAVMGIFMVFYYLIFYVAIFFIQGSMIFAPYLIHYGGYSGMDAIKTSYKVFKKQWIMILLFVLVIGLLSSVGYIACFIGVFASMAAGYLMQYAMVKDVLMQSTYSEIDQIGNPGI</sequence>
<feature type="transmembrane region" description="Helical" evidence="1">
    <location>
        <begin position="135"/>
        <end position="158"/>
    </location>
</feature>
<evidence type="ECO:0000256" key="1">
    <source>
        <dbReference type="SAM" id="Phobius"/>
    </source>
</evidence>
<dbReference type="EMBL" id="JACDZE010000001">
    <property type="protein sequence ID" value="MBA5628857.1"/>
    <property type="molecule type" value="Genomic_DNA"/>
</dbReference>
<dbReference type="AlphaFoldDB" id="A0A838ZNL5"/>
<dbReference type="RefSeq" id="WP_182042438.1">
    <property type="nucleotide sequence ID" value="NZ_JACDZE010000001.1"/>
</dbReference>
<keyword evidence="1" id="KW-0472">Membrane</keyword>
<protein>
    <recommendedName>
        <fullName evidence="4">DUF4013 domain-containing protein</fullName>
    </recommendedName>
</protein>
<comment type="caution">
    <text evidence="2">The sequence shown here is derived from an EMBL/GenBank/DDBJ whole genome shotgun (WGS) entry which is preliminary data.</text>
</comment>
<keyword evidence="1" id="KW-1133">Transmembrane helix</keyword>
<keyword evidence="1" id="KW-0812">Transmembrane</keyword>
<evidence type="ECO:0000313" key="3">
    <source>
        <dbReference type="Proteomes" id="UP000552241"/>
    </source>
</evidence>
<feature type="transmembrane region" description="Helical" evidence="1">
    <location>
        <begin position="191"/>
        <end position="218"/>
    </location>
</feature>
<keyword evidence="3" id="KW-1185">Reference proteome</keyword>
<evidence type="ECO:0008006" key="4">
    <source>
        <dbReference type="Google" id="ProtNLM"/>
    </source>
</evidence>
<reference evidence="2 3" key="1">
    <citation type="submission" date="2020-07" db="EMBL/GenBank/DDBJ databases">
        <title>Moheibacter lacus sp. nov., a member of the family Flavobacteriaceae isolated from freshwater lake sediment.</title>
        <authorList>
            <person name="Liu Y."/>
        </authorList>
    </citation>
    <scope>NUCLEOTIDE SEQUENCE [LARGE SCALE GENOMIC DNA]</scope>
    <source>
        <strain evidence="2 3">BDHS18</strain>
    </source>
</reference>
<proteinExistence type="predicted"/>
<accession>A0A838ZNL5</accession>
<feature type="transmembrane region" description="Helical" evidence="1">
    <location>
        <begin position="100"/>
        <end position="123"/>
    </location>
</feature>
<evidence type="ECO:0000313" key="2">
    <source>
        <dbReference type="EMBL" id="MBA5628857.1"/>
    </source>
</evidence>
<organism evidence="2 3">
    <name type="scientific">Moheibacter lacus</name>
    <dbReference type="NCBI Taxonomy" id="2745851"/>
    <lineage>
        <taxon>Bacteria</taxon>
        <taxon>Pseudomonadati</taxon>
        <taxon>Bacteroidota</taxon>
        <taxon>Flavobacteriia</taxon>
        <taxon>Flavobacteriales</taxon>
        <taxon>Weeksellaceae</taxon>
        <taxon>Moheibacter</taxon>
    </lineage>
</organism>
<name>A0A838ZNL5_9FLAO</name>
<dbReference type="Proteomes" id="UP000552241">
    <property type="component" value="Unassembled WGS sequence"/>
</dbReference>
<gene>
    <name evidence="2" type="ORF">HU137_03620</name>
</gene>
<feature type="transmembrane region" description="Helical" evidence="1">
    <location>
        <begin position="41"/>
        <end position="65"/>
    </location>
</feature>